<dbReference type="RefSeq" id="WP_055268376.1">
    <property type="nucleotide sequence ID" value="NZ_CABIXQ010000034.1"/>
</dbReference>
<evidence type="ECO:0000313" key="10">
    <source>
        <dbReference type="Proteomes" id="UP000095594"/>
    </source>
</evidence>
<dbReference type="GO" id="GO:0005886">
    <property type="term" value="C:plasma membrane"/>
    <property type="evidence" value="ECO:0007669"/>
    <property type="project" value="UniProtKB-SubCell"/>
</dbReference>
<dbReference type="SUPFAM" id="SSF161098">
    <property type="entry name" value="MetI-like"/>
    <property type="match status" value="1"/>
</dbReference>
<dbReference type="Gene3D" id="1.10.3720.10">
    <property type="entry name" value="MetI-like"/>
    <property type="match status" value="1"/>
</dbReference>
<name>A0A174LJE5_9CLOT</name>
<reference evidence="9 10" key="1">
    <citation type="submission" date="2015-09" db="EMBL/GenBank/DDBJ databases">
        <authorList>
            <consortium name="Pathogen Informatics"/>
        </authorList>
    </citation>
    <scope>NUCLEOTIDE SEQUENCE [LARGE SCALE GENOMIC DNA]</scope>
    <source>
        <strain evidence="9 10">2789STDY5834856</strain>
    </source>
</reference>
<comment type="subcellular location">
    <subcellularLocation>
        <location evidence="1 7">Cell membrane</location>
        <topology evidence="1 7">Multi-pass membrane protein</topology>
    </subcellularLocation>
</comment>
<dbReference type="InterPro" id="IPR051393">
    <property type="entry name" value="ABC_transporter_permease"/>
</dbReference>
<evidence type="ECO:0000256" key="4">
    <source>
        <dbReference type="ARBA" id="ARBA00022692"/>
    </source>
</evidence>
<dbReference type="GO" id="GO:0055085">
    <property type="term" value="P:transmembrane transport"/>
    <property type="evidence" value="ECO:0007669"/>
    <property type="project" value="InterPro"/>
</dbReference>
<feature type="transmembrane region" description="Helical" evidence="7">
    <location>
        <begin position="159"/>
        <end position="179"/>
    </location>
</feature>
<evidence type="ECO:0000256" key="3">
    <source>
        <dbReference type="ARBA" id="ARBA00022475"/>
    </source>
</evidence>
<keyword evidence="6 7" id="KW-0472">Membrane</keyword>
<dbReference type="AlphaFoldDB" id="A0A174LJE5"/>
<evidence type="ECO:0000313" key="9">
    <source>
        <dbReference type="EMBL" id="CUP22836.1"/>
    </source>
</evidence>
<evidence type="ECO:0000256" key="2">
    <source>
        <dbReference type="ARBA" id="ARBA00022448"/>
    </source>
</evidence>
<organism evidence="9 10">
    <name type="scientific">Clostridium disporicum</name>
    <dbReference type="NCBI Taxonomy" id="84024"/>
    <lineage>
        <taxon>Bacteria</taxon>
        <taxon>Bacillati</taxon>
        <taxon>Bacillota</taxon>
        <taxon>Clostridia</taxon>
        <taxon>Eubacteriales</taxon>
        <taxon>Clostridiaceae</taxon>
        <taxon>Clostridium</taxon>
    </lineage>
</organism>
<keyword evidence="5 7" id="KW-1133">Transmembrane helix</keyword>
<keyword evidence="3" id="KW-1003">Cell membrane</keyword>
<comment type="similarity">
    <text evidence="7">Belongs to the binding-protein-dependent transport system permease family.</text>
</comment>
<feature type="domain" description="ABC transmembrane type-1" evidence="8">
    <location>
        <begin position="69"/>
        <end position="289"/>
    </location>
</feature>
<dbReference type="InterPro" id="IPR000515">
    <property type="entry name" value="MetI-like"/>
</dbReference>
<evidence type="ECO:0000259" key="8">
    <source>
        <dbReference type="PROSITE" id="PS50928"/>
    </source>
</evidence>
<dbReference type="CDD" id="cd06261">
    <property type="entry name" value="TM_PBP2"/>
    <property type="match status" value="1"/>
</dbReference>
<feature type="transmembrane region" description="Helical" evidence="7">
    <location>
        <begin position="270"/>
        <end position="293"/>
    </location>
</feature>
<proteinExistence type="inferred from homology"/>
<dbReference type="PROSITE" id="PS50928">
    <property type="entry name" value="ABC_TM1"/>
    <property type="match status" value="1"/>
</dbReference>
<gene>
    <name evidence="9" type="primary">ycjO_3</name>
    <name evidence="9" type="ORF">ERS852471_03238</name>
</gene>
<feature type="transmembrane region" description="Helical" evidence="7">
    <location>
        <begin position="7"/>
        <end position="28"/>
    </location>
</feature>
<feature type="transmembrane region" description="Helical" evidence="7">
    <location>
        <begin position="214"/>
        <end position="233"/>
    </location>
</feature>
<dbReference type="EMBL" id="CYZX01000034">
    <property type="protein sequence ID" value="CUP22836.1"/>
    <property type="molecule type" value="Genomic_DNA"/>
</dbReference>
<evidence type="ECO:0000256" key="7">
    <source>
        <dbReference type="RuleBase" id="RU363032"/>
    </source>
</evidence>
<sequence length="300" mass="33732">MKKNKTMIVAFITPAILTFCIMFLYPVIRTVFISFYSVSSVTAPKEQWISVGLGNYLKLLTSSSFKVSMMNIFKIWVVGGAIVLTISLLFAVILTSGVRFKSFWRAAIYLPNVISAVALATMWLQFVFQQKYGIINWFFKAMGNEKLARLNWLASDMKFWAMLIAFCFGAVGYYMLIFLSGIERIPEEYYEAATIDGASKLRQFTSITLPLLKGVFKTNLTFWSINTVMFFVWSKMFSPLGAEGSTITPMVYMYETVFGGTGYSNRDAGLGAAVGVTLAIIVVIIFAVMNLLIKEEKIEM</sequence>
<dbReference type="OrthoDB" id="9786413at2"/>
<feature type="transmembrane region" description="Helical" evidence="7">
    <location>
        <begin position="73"/>
        <end position="94"/>
    </location>
</feature>
<dbReference type="PANTHER" id="PTHR30193">
    <property type="entry name" value="ABC TRANSPORTER PERMEASE PROTEIN"/>
    <property type="match status" value="1"/>
</dbReference>
<evidence type="ECO:0000256" key="5">
    <source>
        <dbReference type="ARBA" id="ARBA00022989"/>
    </source>
</evidence>
<dbReference type="PANTHER" id="PTHR30193:SF37">
    <property type="entry name" value="INNER MEMBRANE ABC TRANSPORTER PERMEASE PROTEIN YCJO"/>
    <property type="match status" value="1"/>
</dbReference>
<dbReference type="InterPro" id="IPR035906">
    <property type="entry name" value="MetI-like_sf"/>
</dbReference>
<dbReference type="Pfam" id="PF00528">
    <property type="entry name" value="BPD_transp_1"/>
    <property type="match status" value="1"/>
</dbReference>
<evidence type="ECO:0000256" key="1">
    <source>
        <dbReference type="ARBA" id="ARBA00004651"/>
    </source>
</evidence>
<keyword evidence="4 7" id="KW-0812">Transmembrane</keyword>
<evidence type="ECO:0000256" key="6">
    <source>
        <dbReference type="ARBA" id="ARBA00023136"/>
    </source>
</evidence>
<protein>
    <submittedName>
        <fullName evidence="9">Binding-protein-dependent transport system inner membrane protein</fullName>
    </submittedName>
</protein>
<feature type="transmembrane region" description="Helical" evidence="7">
    <location>
        <begin position="106"/>
        <end position="128"/>
    </location>
</feature>
<dbReference type="Proteomes" id="UP000095594">
    <property type="component" value="Unassembled WGS sequence"/>
</dbReference>
<accession>A0A174LJE5</accession>
<keyword evidence="2 7" id="KW-0813">Transport</keyword>